<dbReference type="Proteomes" id="UP000198397">
    <property type="component" value="Unassembled WGS sequence"/>
</dbReference>
<protein>
    <recommendedName>
        <fullName evidence="4">ParB-like nuclease domain-containing protein</fullName>
    </recommendedName>
</protein>
<evidence type="ECO:0000256" key="1">
    <source>
        <dbReference type="SAM" id="MobiDB-lite"/>
    </source>
</evidence>
<evidence type="ECO:0000313" key="2">
    <source>
        <dbReference type="EMBL" id="SNR23946.1"/>
    </source>
</evidence>
<dbReference type="InterPro" id="IPR036086">
    <property type="entry name" value="ParB/Sulfiredoxin_sf"/>
</dbReference>
<feature type="region of interest" description="Disordered" evidence="1">
    <location>
        <begin position="151"/>
        <end position="172"/>
    </location>
</feature>
<dbReference type="EMBL" id="FZNQ01000001">
    <property type="protein sequence ID" value="SNR23946.1"/>
    <property type="molecule type" value="Genomic_DNA"/>
</dbReference>
<dbReference type="SUPFAM" id="SSF110849">
    <property type="entry name" value="ParB/Sulfiredoxin"/>
    <property type="match status" value="1"/>
</dbReference>
<evidence type="ECO:0008006" key="4">
    <source>
        <dbReference type="Google" id="ProtNLM"/>
    </source>
</evidence>
<evidence type="ECO:0000313" key="3">
    <source>
        <dbReference type="Proteomes" id="UP000198397"/>
    </source>
</evidence>
<feature type="compositionally biased region" description="Basic and acidic residues" evidence="1">
    <location>
        <begin position="155"/>
        <end position="165"/>
    </location>
</feature>
<accession>A0A238UPA3</accession>
<dbReference type="AlphaFoldDB" id="A0A238UPA3"/>
<gene>
    <name evidence="2" type="ORF">SAMN06264855_101197</name>
</gene>
<organism evidence="2 3">
    <name type="scientific">Halorubrum vacuolatum</name>
    <name type="common">Natronobacterium vacuolatum</name>
    <dbReference type="NCBI Taxonomy" id="63740"/>
    <lineage>
        <taxon>Archaea</taxon>
        <taxon>Methanobacteriati</taxon>
        <taxon>Methanobacteriota</taxon>
        <taxon>Stenosarchaea group</taxon>
        <taxon>Halobacteria</taxon>
        <taxon>Halobacteriales</taxon>
        <taxon>Haloferacaceae</taxon>
        <taxon>Halorubrum</taxon>
    </lineage>
</organism>
<reference evidence="2 3" key="1">
    <citation type="submission" date="2017-06" db="EMBL/GenBank/DDBJ databases">
        <authorList>
            <person name="Kim H.J."/>
            <person name="Triplett B.A."/>
        </authorList>
    </citation>
    <scope>NUCLEOTIDE SEQUENCE [LARGE SCALE GENOMIC DNA]</scope>
    <source>
        <strain evidence="2 3">DSM 8800</strain>
    </source>
</reference>
<keyword evidence="3" id="KW-1185">Reference proteome</keyword>
<sequence>MDRLSRYTRRIAGALYARTVPLEYRLAARKRLLSVTNPGPIPEPLNPIRVSPSAISYRSESRFIPEDRYVGKILDGDWDSHRVKLTETEVYKGLVERFHEGKSWTETAYYRHGRDRIESDGEFFGYTTSEEFLQKRCEYVDELYLDMKQNGYQSDQRDPVTDPRRPWSTRDPTGVSVLIGRDGELLLHDGHHRVVIARILNIDSIPVHVLIRHKEWQRHRAAVAMDGTADGEPHPDLHDVL</sequence>
<proteinExistence type="predicted"/>
<name>A0A238UPA3_HALVU</name>